<reference evidence="8 9" key="1">
    <citation type="submission" date="2020-08" db="EMBL/GenBank/DDBJ databases">
        <title>Genome sequence of Sphingomonas lutea KCTC 23642T.</title>
        <authorList>
            <person name="Hyun D.-W."/>
            <person name="Bae J.-W."/>
        </authorList>
    </citation>
    <scope>NUCLEOTIDE SEQUENCE [LARGE SCALE GENOMIC DNA]</scope>
    <source>
        <strain evidence="8 9">KCTC 23642</strain>
    </source>
</reference>
<evidence type="ECO:0000256" key="5">
    <source>
        <dbReference type="HAMAP-Rule" id="MF_00014"/>
    </source>
</evidence>
<dbReference type="KEGG" id="slut:H9L13_07285"/>
<evidence type="ECO:0000259" key="6">
    <source>
        <dbReference type="Pfam" id="PF01782"/>
    </source>
</evidence>
<dbReference type="InterPro" id="IPR056792">
    <property type="entry name" value="PRC_RimM"/>
</dbReference>
<keyword evidence="9" id="KW-1185">Reference proteome</keyword>
<accession>A0A7G9SL51</accession>
<dbReference type="InterPro" id="IPR036976">
    <property type="entry name" value="RimM_N_sf"/>
</dbReference>
<comment type="function">
    <text evidence="5">An accessory protein needed during the final step in the assembly of 30S ribosomal subunit, possibly for assembly of the head region. Essential for efficient processing of 16S rRNA. May be needed both before and after RbfA during the maturation of 16S rRNA. It has affinity for free ribosomal 30S subunits but not for 70S ribosomes.</text>
</comment>
<dbReference type="Pfam" id="PF01782">
    <property type="entry name" value="RimM"/>
    <property type="match status" value="1"/>
</dbReference>
<dbReference type="EMBL" id="CP060718">
    <property type="protein sequence ID" value="QNN68576.1"/>
    <property type="molecule type" value="Genomic_DNA"/>
</dbReference>
<sequence length="165" mass="17335">MKDGGGEQRIALAAVAGAHGIKGEVRLKLFSDSAESLSRHKTLFVGGEKRRLIAARDGGKAAIARFEGISDRSAAEALRGSLVEIDRDALPPLEDGEYYHADLIGLPAIDAGGKPVGTVAAVENYGAGDLLEIETAEGKRSLIPFRDGIADLKDGKIILDPDFLA</sequence>
<dbReference type="GO" id="GO:0043022">
    <property type="term" value="F:ribosome binding"/>
    <property type="evidence" value="ECO:0007669"/>
    <property type="project" value="InterPro"/>
</dbReference>
<keyword evidence="3 5" id="KW-0698">rRNA processing</keyword>
<organism evidence="8 9">
    <name type="scientific">Sphingomonas lutea</name>
    <dbReference type="NCBI Taxonomy" id="1045317"/>
    <lineage>
        <taxon>Bacteria</taxon>
        <taxon>Pseudomonadati</taxon>
        <taxon>Pseudomonadota</taxon>
        <taxon>Alphaproteobacteria</taxon>
        <taxon>Sphingomonadales</taxon>
        <taxon>Sphingomonadaceae</taxon>
        <taxon>Sphingomonas</taxon>
    </lineage>
</organism>
<dbReference type="GO" id="GO:0005840">
    <property type="term" value="C:ribosome"/>
    <property type="evidence" value="ECO:0007669"/>
    <property type="project" value="InterPro"/>
</dbReference>
<name>A0A7G9SL51_9SPHN</name>
<dbReference type="SUPFAM" id="SSF50346">
    <property type="entry name" value="PRC-barrel domain"/>
    <property type="match status" value="1"/>
</dbReference>
<feature type="domain" description="RimM N-terminal" evidence="6">
    <location>
        <begin position="12"/>
        <end position="88"/>
    </location>
</feature>
<comment type="subcellular location">
    <subcellularLocation>
        <location evidence="5">Cytoplasm</location>
    </subcellularLocation>
</comment>
<evidence type="ECO:0000256" key="2">
    <source>
        <dbReference type="ARBA" id="ARBA00022517"/>
    </source>
</evidence>
<keyword evidence="2 5" id="KW-0690">Ribosome biogenesis</keyword>
<dbReference type="HAMAP" id="MF_00014">
    <property type="entry name" value="Ribosome_mat_RimM"/>
    <property type="match status" value="1"/>
</dbReference>
<dbReference type="AlphaFoldDB" id="A0A7G9SL51"/>
<dbReference type="PANTHER" id="PTHR33692">
    <property type="entry name" value="RIBOSOME MATURATION FACTOR RIMM"/>
    <property type="match status" value="1"/>
</dbReference>
<dbReference type="Gene3D" id="2.30.30.240">
    <property type="entry name" value="PRC-barrel domain"/>
    <property type="match status" value="1"/>
</dbReference>
<evidence type="ECO:0000259" key="7">
    <source>
        <dbReference type="Pfam" id="PF24986"/>
    </source>
</evidence>
<keyword evidence="4 5" id="KW-0143">Chaperone</keyword>
<dbReference type="Proteomes" id="UP000515971">
    <property type="component" value="Chromosome"/>
</dbReference>
<comment type="subunit">
    <text evidence="5">Binds ribosomal protein uS19.</text>
</comment>
<keyword evidence="1 5" id="KW-0963">Cytoplasm</keyword>
<dbReference type="GO" id="GO:0042274">
    <property type="term" value="P:ribosomal small subunit biogenesis"/>
    <property type="evidence" value="ECO:0007669"/>
    <property type="project" value="UniProtKB-UniRule"/>
</dbReference>
<proteinExistence type="inferred from homology"/>
<gene>
    <name evidence="5 8" type="primary">rimM</name>
    <name evidence="8" type="ORF">H9L13_07285</name>
</gene>
<evidence type="ECO:0000256" key="3">
    <source>
        <dbReference type="ARBA" id="ARBA00022552"/>
    </source>
</evidence>
<dbReference type="Pfam" id="PF24986">
    <property type="entry name" value="PRC_RimM"/>
    <property type="match status" value="1"/>
</dbReference>
<dbReference type="InterPro" id="IPR011961">
    <property type="entry name" value="RimM"/>
</dbReference>
<dbReference type="PANTHER" id="PTHR33692:SF1">
    <property type="entry name" value="RIBOSOME MATURATION FACTOR RIMM"/>
    <property type="match status" value="1"/>
</dbReference>
<dbReference type="InterPro" id="IPR009000">
    <property type="entry name" value="Transl_B-barrel_sf"/>
</dbReference>
<feature type="domain" description="Ribosome maturation factor RimM PRC barrel" evidence="7">
    <location>
        <begin position="101"/>
        <end position="160"/>
    </location>
</feature>
<comment type="domain">
    <text evidence="5">The PRC barrel domain binds ribosomal protein uS19.</text>
</comment>
<dbReference type="InterPro" id="IPR011033">
    <property type="entry name" value="PRC_barrel-like_sf"/>
</dbReference>
<dbReference type="GO" id="GO:0005737">
    <property type="term" value="C:cytoplasm"/>
    <property type="evidence" value="ECO:0007669"/>
    <property type="project" value="UniProtKB-SubCell"/>
</dbReference>
<protein>
    <recommendedName>
        <fullName evidence="5">Ribosome maturation factor RimM</fullName>
    </recommendedName>
</protein>
<dbReference type="InterPro" id="IPR002676">
    <property type="entry name" value="RimM_N"/>
</dbReference>
<dbReference type="GO" id="GO:0006364">
    <property type="term" value="P:rRNA processing"/>
    <property type="evidence" value="ECO:0007669"/>
    <property type="project" value="UniProtKB-UniRule"/>
</dbReference>
<dbReference type="Gene3D" id="2.40.30.60">
    <property type="entry name" value="RimM"/>
    <property type="match status" value="1"/>
</dbReference>
<evidence type="ECO:0000313" key="8">
    <source>
        <dbReference type="EMBL" id="QNN68576.1"/>
    </source>
</evidence>
<evidence type="ECO:0000313" key="9">
    <source>
        <dbReference type="Proteomes" id="UP000515971"/>
    </source>
</evidence>
<dbReference type="RefSeq" id="WP_187540229.1">
    <property type="nucleotide sequence ID" value="NZ_BAABJT010000001.1"/>
</dbReference>
<comment type="similarity">
    <text evidence="5">Belongs to the RimM family.</text>
</comment>
<evidence type="ECO:0000256" key="1">
    <source>
        <dbReference type="ARBA" id="ARBA00022490"/>
    </source>
</evidence>
<dbReference type="SUPFAM" id="SSF50447">
    <property type="entry name" value="Translation proteins"/>
    <property type="match status" value="1"/>
</dbReference>
<evidence type="ECO:0000256" key="4">
    <source>
        <dbReference type="ARBA" id="ARBA00023186"/>
    </source>
</evidence>
<dbReference type="NCBIfam" id="TIGR02273">
    <property type="entry name" value="16S_RimM"/>
    <property type="match status" value="1"/>
</dbReference>